<name>A0A0V0XK99_TRIPS</name>
<organism evidence="1 2">
    <name type="scientific">Trichinella pseudospiralis</name>
    <name type="common">Parasitic roundworm</name>
    <dbReference type="NCBI Taxonomy" id="6337"/>
    <lineage>
        <taxon>Eukaryota</taxon>
        <taxon>Metazoa</taxon>
        <taxon>Ecdysozoa</taxon>
        <taxon>Nematoda</taxon>
        <taxon>Enoplea</taxon>
        <taxon>Dorylaimia</taxon>
        <taxon>Trichinellida</taxon>
        <taxon>Trichinellidae</taxon>
        <taxon>Trichinella</taxon>
    </lineage>
</organism>
<gene>
    <name evidence="1" type="ORF">T4E_12079</name>
</gene>
<protein>
    <submittedName>
        <fullName evidence="1">Uncharacterized protein</fullName>
    </submittedName>
</protein>
<evidence type="ECO:0000313" key="1">
    <source>
        <dbReference type="EMBL" id="KRX88410.1"/>
    </source>
</evidence>
<dbReference type="AlphaFoldDB" id="A0A0V0XK99"/>
<reference evidence="1 2" key="1">
    <citation type="submission" date="2015-01" db="EMBL/GenBank/DDBJ databases">
        <title>Evolution of Trichinella species and genotypes.</title>
        <authorList>
            <person name="Korhonen P.K."/>
            <person name="Edoardo P."/>
            <person name="Giuseppe L.R."/>
            <person name="Gasser R.B."/>
        </authorList>
    </citation>
    <scope>NUCLEOTIDE SEQUENCE [LARGE SCALE GENOMIC DNA]</scope>
    <source>
        <strain evidence="1">ISS141</strain>
    </source>
</reference>
<dbReference type="EMBL" id="JYDU01000237">
    <property type="protein sequence ID" value="KRX88410.1"/>
    <property type="molecule type" value="Genomic_DNA"/>
</dbReference>
<accession>A0A0V0XK99</accession>
<evidence type="ECO:0000313" key="2">
    <source>
        <dbReference type="Proteomes" id="UP000054815"/>
    </source>
</evidence>
<dbReference type="Proteomes" id="UP000054815">
    <property type="component" value="Unassembled WGS sequence"/>
</dbReference>
<comment type="caution">
    <text evidence="1">The sequence shown here is derived from an EMBL/GenBank/DDBJ whole genome shotgun (WGS) entry which is preliminary data.</text>
</comment>
<sequence>MRKGYFFMEKKWFGYRNLCNDMFSMRLKDEFLLSAVNKCRTALEIKAHGVISGPLTVKLHNCMTKYEKISSKFSFKDVHAKTADSLFKIINDNFSTEVVRGTHFDNRKRSLQALCHPNPSETVRKQWKTVLSYCSNNKILCWVLMSRSVQILEWACIDLYSLPAFIPTKSKIRFSPSFVSNLAMLVALKIPSATCYVRECLPTNLLRKEDYSSLLFNHSLHTVLSIRQCGKKLNDISPVTQTNQFIGEDDVNVFEFDKRLINKLFQLKASRTSRQTLFPLVSELLNKRTISLPFLGLQEAEIDLPQRYSQFYHKSSDKAVQQLNSVALLQAAAFAIIFSDL</sequence>
<proteinExistence type="predicted"/>